<organism evidence="2 3">
    <name type="scientific">Flavisphingopyxis soli</name>
    <dbReference type="NCBI Taxonomy" id="2601267"/>
    <lineage>
        <taxon>Bacteria</taxon>
        <taxon>Pseudomonadati</taxon>
        <taxon>Pseudomonadota</taxon>
        <taxon>Alphaproteobacteria</taxon>
        <taxon>Sphingomonadales</taxon>
        <taxon>Sphingopyxidaceae</taxon>
        <taxon>Flavisphingopyxis</taxon>
    </lineage>
</organism>
<gene>
    <name evidence="2" type="ORF">FSZ31_04215</name>
</gene>
<keyword evidence="2" id="KW-0255">Endonuclease</keyword>
<reference evidence="2 3" key="1">
    <citation type="submission" date="2019-08" db="EMBL/GenBank/DDBJ databases">
        <title>Sphingorhabdus soil sp. nov., isolated from arctic soil.</title>
        <authorList>
            <person name="Liu Y."/>
        </authorList>
    </citation>
    <scope>NUCLEOTIDE SEQUENCE [LARGE SCALE GENOMIC DNA]</scope>
    <source>
        <strain evidence="2 3">D-2Q-5-6</strain>
    </source>
</reference>
<dbReference type="GO" id="GO:0004519">
    <property type="term" value="F:endonuclease activity"/>
    <property type="evidence" value="ECO:0007669"/>
    <property type="project" value="UniProtKB-KW"/>
</dbReference>
<dbReference type="InterPro" id="IPR003615">
    <property type="entry name" value="HNH_nuc"/>
</dbReference>
<comment type="caution">
    <text evidence="2">The sequence shown here is derived from an EMBL/GenBank/DDBJ whole genome shotgun (WGS) entry which is preliminary data.</text>
</comment>
<dbReference type="OrthoDB" id="6638408at2"/>
<proteinExistence type="predicted"/>
<dbReference type="AlphaFoldDB" id="A0A5C6UL59"/>
<keyword evidence="3" id="KW-1185">Reference proteome</keyword>
<accession>A0A5C6UL59</accession>
<dbReference type="SUPFAM" id="SSF54060">
    <property type="entry name" value="His-Me finger endonucleases"/>
    <property type="match status" value="1"/>
</dbReference>
<dbReference type="InterPro" id="IPR044925">
    <property type="entry name" value="His-Me_finger_sf"/>
</dbReference>
<evidence type="ECO:0000259" key="1">
    <source>
        <dbReference type="Pfam" id="PF13392"/>
    </source>
</evidence>
<dbReference type="Pfam" id="PF13392">
    <property type="entry name" value="HNH_3"/>
    <property type="match status" value="1"/>
</dbReference>
<keyword evidence="2" id="KW-0540">Nuclease</keyword>
<evidence type="ECO:0000313" key="3">
    <source>
        <dbReference type="Proteomes" id="UP000321129"/>
    </source>
</evidence>
<dbReference type="Proteomes" id="UP000321129">
    <property type="component" value="Unassembled WGS sequence"/>
</dbReference>
<feature type="domain" description="HNH nuclease" evidence="1">
    <location>
        <begin position="128"/>
        <end position="166"/>
    </location>
</feature>
<evidence type="ECO:0000313" key="2">
    <source>
        <dbReference type="EMBL" id="TXC73932.1"/>
    </source>
</evidence>
<dbReference type="EMBL" id="VOPY01000001">
    <property type="protein sequence ID" value="TXC73932.1"/>
    <property type="molecule type" value="Genomic_DNA"/>
</dbReference>
<keyword evidence="2" id="KW-0378">Hydrolase</keyword>
<name>A0A5C6UL59_9SPHN</name>
<protein>
    <submittedName>
        <fullName evidence="2">HNH endonuclease</fullName>
    </submittedName>
</protein>
<dbReference type="RefSeq" id="WP_147121769.1">
    <property type="nucleotide sequence ID" value="NZ_VOPY01000001.1"/>
</dbReference>
<sequence length="214" mass="24297">MKGQRILYTADELAWIEAHCALARRALHRKFVRRFGRDDITVDHVKALCTRKGWATGRDGRFDPGHIPANKGKPMPYHPNSAATRFKPGHLPANVKYLGHERLSKDGYVEISVAETNPHAGYERRYVHKHRWLWERANGPVPDGMVLKCLDGDKANTDPTNWEAIPRGMLPRLNGRFGRNYDDAPAELKPLIMKIARLEHRARAAKSRNDGATP</sequence>